<gene>
    <name evidence="14" type="ORF">BC739_002409</name>
</gene>
<dbReference type="InterPro" id="IPR036097">
    <property type="entry name" value="HisK_dim/P_sf"/>
</dbReference>
<comment type="subcellular location">
    <subcellularLocation>
        <location evidence="2">Cell membrane</location>
    </subcellularLocation>
</comment>
<dbReference type="CDD" id="cd00082">
    <property type="entry name" value="HisKA"/>
    <property type="match status" value="1"/>
</dbReference>
<dbReference type="GO" id="GO:0016301">
    <property type="term" value="F:kinase activity"/>
    <property type="evidence" value="ECO:0007669"/>
    <property type="project" value="UniProtKB-KW"/>
</dbReference>
<dbReference type="SUPFAM" id="SSF47384">
    <property type="entry name" value="Homodimeric domain of signal transducing histidine kinase"/>
    <property type="match status" value="1"/>
</dbReference>
<dbReference type="InterPro" id="IPR003660">
    <property type="entry name" value="HAMP_dom"/>
</dbReference>
<dbReference type="Pfam" id="PF02518">
    <property type="entry name" value="HATPase_c"/>
    <property type="match status" value="1"/>
</dbReference>
<dbReference type="SUPFAM" id="SSF55874">
    <property type="entry name" value="ATPase domain of HSP90 chaperone/DNA topoisomerase II/histidine kinase"/>
    <property type="match status" value="1"/>
</dbReference>
<sequence>MRTRLLGTFVTVVAILVLALGIPLALTVAGTERSALFSDRLADTSRYASLAQRIEQDGQVGGLKSQLDSYQSVYGISVAVFDRGDRNPNSEFTELTASDGSTISVADPVVHEGLVDARSGKRPDEGPLLLPWDTGPMVLAEPVLVNGEVRGVVVTSSPTGPTRTGIALWWVAIIVGGLLAVGVAVLASLPLVRWMLRPIHKLDGATAALLPAVVNGRRVDPVGADSGPPELRRLTNSFDQMAANVSDVLAAQRAFVADASHQLRNPLTALRLRLSNLEGQVLPEAETHQVAALEEADRLNRILDELLAMARAESSSVDPVPVRVDEVVSARLRAWQAVATARDVALVLDGEPVGTALAPPRALETTLDALLDNALKFTEEGSMVRVDVRADGKRARFSVRDHGPGLQPEELERATDRFWRSQAHQNMRGSGLGLAIVRLLVERVEGTVVLDLPEGGGLRVRFDLPLLLD</sequence>
<feature type="domain" description="Histidine kinase" evidence="12">
    <location>
        <begin position="258"/>
        <end position="468"/>
    </location>
</feature>
<dbReference type="EC" id="2.7.13.3" evidence="3"/>
<dbReference type="SMART" id="SM00388">
    <property type="entry name" value="HisKA"/>
    <property type="match status" value="1"/>
</dbReference>
<evidence type="ECO:0000256" key="8">
    <source>
        <dbReference type="ARBA" id="ARBA00022989"/>
    </source>
</evidence>
<keyword evidence="7 14" id="KW-0418">Kinase</keyword>
<evidence type="ECO:0000256" key="11">
    <source>
        <dbReference type="SAM" id="Phobius"/>
    </source>
</evidence>
<dbReference type="Gene3D" id="3.30.565.10">
    <property type="entry name" value="Histidine kinase-like ATPase, C-terminal domain"/>
    <property type="match status" value="1"/>
</dbReference>
<evidence type="ECO:0000256" key="4">
    <source>
        <dbReference type="ARBA" id="ARBA00022553"/>
    </source>
</evidence>
<dbReference type="Pfam" id="PF00512">
    <property type="entry name" value="HisKA"/>
    <property type="match status" value="1"/>
</dbReference>
<comment type="caution">
    <text evidence="14">The sequence shown here is derived from an EMBL/GenBank/DDBJ whole genome shotgun (WGS) entry which is preliminary data.</text>
</comment>
<dbReference type="PANTHER" id="PTHR45436:SF5">
    <property type="entry name" value="SENSOR HISTIDINE KINASE TRCS"/>
    <property type="match status" value="1"/>
</dbReference>
<keyword evidence="8 11" id="KW-1133">Transmembrane helix</keyword>
<evidence type="ECO:0000313" key="15">
    <source>
        <dbReference type="Proteomes" id="UP000517916"/>
    </source>
</evidence>
<evidence type="ECO:0000256" key="6">
    <source>
        <dbReference type="ARBA" id="ARBA00022692"/>
    </source>
</evidence>
<reference evidence="14 15" key="1">
    <citation type="submission" date="2020-08" db="EMBL/GenBank/DDBJ databases">
        <title>Genomic Encyclopedia of Archaeal and Bacterial Type Strains, Phase II (KMG-II): from individual species to whole genera.</title>
        <authorList>
            <person name="Goeker M."/>
        </authorList>
    </citation>
    <scope>NUCLEOTIDE SEQUENCE [LARGE SCALE GENOMIC DNA]</scope>
    <source>
        <strain evidence="14 15">DSM 43850</strain>
    </source>
</reference>
<evidence type="ECO:0000256" key="10">
    <source>
        <dbReference type="ARBA" id="ARBA00023136"/>
    </source>
</evidence>
<evidence type="ECO:0000256" key="3">
    <source>
        <dbReference type="ARBA" id="ARBA00012438"/>
    </source>
</evidence>
<accession>A0ABR6BEA8</accession>
<dbReference type="Gene3D" id="1.10.287.130">
    <property type="match status" value="1"/>
</dbReference>
<dbReference type="PRINTS" id="PR00344">
    <property type="entry name" value="BCTRLSENSOR"/>
</dbReference>
<dbReference type="SMART" id="SM00304">
    <property type="entry name" value="HAMP"/>
    <property type="match status" value="1"/>
</dbReference>
<dbReference type="CDD" id="cd00075">
    <property type="entry name" value="HATPase"/>
    <property type="match status" value="1"/>
</dbReference>
<evidence type="ECO:0000313" key="14">
    <source>
        <dbReference type="EMBL" id="MBA8925210.1"/>
    </source>
</evidence>
<dbReference type="InterPro" id="IPR036890">
    <property type="entry name" value="HATPase_C_sf"/>
</dbReference>
<dbReference type="PROSITE" id="PS50109">
    <property type="entry name" value="HIS_KIN"/>
    <property type="match status" value="1"/>
</dbReference>
<evidence type="ECO:0000256" key="5">
    <source>
        <dbReference type="ARBA" id="ARBA00022679"/>
    </source>
</evidence>
<dbReference type="InterPro" id="IPR005467">
    <property type="entry name" value="His_kinase_dom"/>
</dbReference>
<evidence type="ECO:0000256" key="2">
    <source>
        <dbReference type="ARBA" id="ARBA00004236"/>
    </source>
</evidence>
<keyword evidence="5" id="KW-0808">Transferase</keyword>
<keyword evidence="4" id="KW-0597">Phosphoprotein</keyword>
<feature type="domain" description="HAMP" evidence="13">
    <location>
        <begin position="193"/>
        <end position="250"/>
    </location>
</feature>
<proteinExistence type="predicted"/>
<dbReference type="Proteomes" id="UP000517916">
    <property type="component" value="Unassembled WGS sequence"/>
</dbReference>
<feature type="transmembrane region" description="Helical" evidence="11">
    <location>
        <begin position="167"/>
        <end position="192"/>
    </location>
</feature>
<dbReference type="RefSeq" id="WP_025359906.1">
    <property type="nucleotide sequence ID" value="NZ_BAAABQ010000084.1"/>
</dbReference>
<dbReference type="PANTHER" id="PTHR45436">
    <property type="entry name" value="SENSOR HISTIDINE KINASE YKOH"/>
    <property type="match status" value="1"/>
</dbReference>
<evidence type="ECO:0000256" key="1">
    <source>
        <dbReference type="ARBA" id="ARBA00000085"/>
    </source>
</evidence>
<keyword evidence="15" id="KW-1185">Reference proteome</keyword>
<dbReference type="InterPro" id="IPR003594">
    <property type="entry name" value="HATPase_dom"/>
</dbReference>
<comment type="catalytic activity">
    <reaction evidence="1">
        <text>ATP + protein L-histidine = ADP + protein N-phospho-L-histidine.</text>
        <dbReference type="EC" id="2.7.13.3"/>
    </reaction>
</comment>
<evidence type="ECO:0000259" key="13">
    <source>
        <dbReference type="PROSITE" id="PS50885"/>
    </source>
</evidence>
<evidence type="ECO:0000256" key="7">
    <source>
        <dbReference type="ARBA" id="ARBA00022777"/>
    </source>
</evidence>
<keyword evidence="9" id="KW-0902">Two-component regulatory system</keyword>
<organism evidence="14 15">
    <name type="scientific">Kutzneria viridogrisea</name>
    <dbReference type="NCBI Taxonomy" id="47990"/>
    <lineage>
        <taxon>Bacteria</taxon>
        <taxon>Bacillati</taxon>
        <taxon>Actinomycetota</taxon>
        <taxon>Actinomycetes</taxon>
        <taxon>Pseudonocardiales</taxon>
        <taxon>Pseudonocardiaceae</taxon>
        <taxon>Kutzneria</taxon>
    </lineage>
</organism>
<dbReference type="SMART" id="SM00387">
    <property type="entry name" value="HATPase_c"/>
    <property type="match status" value="1"/>
</dbReference>
<keyword evidence="10 11" id="KW-0472">Membrane</keyword>
<name>A0ABR6BEA8_9PSEU</name>
<dbReference type="EMBL" id="JACJID010000002">
    <property type="protein sequence ID" value="MBA8925210.1"/>
    <property type="molecule type" value="Genomic_DNA"/>
</dbReference>
<dbReference type="InterPro" id="IPR050428">
    <property type="entry name" value="TCS_sensor_his_kinase"/>
</dbReference>
<dbReference type="InterPro" id="IPR003661">
    <property type="entry name" value="HisK_dim/P_dom"/>
</dbReference>
<dbReference type="PROSITE" id="PS50885">
    <property type="entry name" value="HAMP"/>
    <property type="match status" value="1"/>
</dbReference>
<evidence type="ECO:0000256" key="9">
    <source>
        <dbReference type="ARBA" id="ARBA00023012"/>
    </source>
</evidence>
<keyword evidence="6 11" id="KW-0812">Transmembrane</keyword>
<protein>
    <recommendedName>
        <fullName evidence="3">histidine kinase</fullName>
        <ecNumber evidence="3">2.7.13.3</ecNumber>
    </recommendedName>
</protein>
<dbReference type="InterPro" id="IPR004358">
    <property type="entry name" value="Sig_transdc_His_kin-like_C"/>
</dbReference>
<evidence type="ECO:0000259" key="12">
    <source>
        <dbReference type="PROSITE" id="PS50109"/>
    </source>
</evidence>